<proteinExistence type="predicted"/>
<accession>A0ABU8NJC2</accession>
<gene>
    <name evidence="1" type="ORF">WAE58_07935</name>
</gene>
<comment type="caution">
    <text evidence="1">The sequence shown here is derived from an EMBL/GenBank/DDBJ whole genome shotgun (WGS) entry which is preliminary data.</text>
</comment>
<dbReference type="EMBL" id="JBBEUB010000002">
    <property type="protein sequence ID" value="MEJ2902351.1"/>
    <property type="molecule type" value="Genomic_DNA"/>
</dbReference>
<protein>
    <submittedName>
        <fullName evidence="1">Uncharacterized protein</fullName>
    </submittedName>
</protein>
<dbReference type="Proteomes" id="UP001378956">
    <property type="component" value="Unassembled WGS sequence"/>
</dbReference>
<name>A0ABU8NJC2_9SPHI</name>
<organism evidence="1 2">
    <name type="scientific">Pedobacter panaciterrae</name>
    <dbReference type="NCBI Taxonomy" id="363849"/>
    <lineage>
        <taxon>Bacteria</taxon>
        <taxon>Pseudomonadati</taxon>
        <taxon>Bacteroidota</taxon>
        <taxon>Sphingobacteriia</taxon>
        <taxon>Sphingobacteriales</taxon>
        <taxon>Sphingobacteriaceae</taxon>
        <taxon>Pedobacter</taxon>
    </lineage>
</organism>
<keyword evidence="2" id="KW-1185">Reference proteome</keyword>
<sequence length="123" mass="14110">MPAITRKTKIDASAFYDTEENPKQLIHLLHHHICKTGELEKLILDYEYGKGKIENIGILKDTLVSDHNLKGKFKAGYQISEFSMCAAIDYTDDHAMDIDFTIDKDTNELILTGETRYERSDEL</sequence>
<evidence type="ECO:0000313" key="2">
    <source>
        <dbReference type="Proteomes" id="UP001378956"/>
    </source>
</evidence>
<evidence type="ECO:0000313" key="1">
    <source>
        <dbReference type="EMBL" id="MEJ2902351.1"/>
    </source>
</evidence>
<dbReference type="RefSeq" id="WP_172662727.1">
    <property type="nucleotide sequence ID" value="NZ_CBFGNQ010000002.1"/>
</dbReference>
<reference evidence="1 2" key="1">
    <citation type="submission" date="2024-03" db="EMBL/GenBank/DDBJ databases">
        <title>Sequence of Lycoming College Course Isolates.</title>
        <authorList>
            <person name="Plotts O."/>
            <person name="Newman J."/>
        </authorList>
    </citation>
    <scope>NUCLEOTIDE SEQUENCE [LARGE SCALE GENOMIC DNA]</scope>
    <source>
        <strain evidence="1 2">CJB-3</strain>
    </source>
</reference>